<organism evidence="2 3">
    <name type="scientific">Scomber scombrus</name>
    <name type="common">Atlantic mackerel</name>
    <name type="synonym">Scomber vernalis</name>
    <dbReference type="NCBI Taxonomy" id="13677"/>
    <lineage>
        <taxon>Eukaryota</taxon>
        <taxon>Metazoa</taxon>
        <taxon>Chordata</taxon>
        <taxon>Craniata</taxon>
        <taxon>Vertebrata</taxon>
        <taxon>Euteleostomi</taxon>
        <taxon>Actinopterygii</taxon>
        <taxon>Neopterygii</taxon>
        <taxon>Teleostei</taxon>
        <taxon>Neoteleostei</taxon>
        <taxon>Acanthomorphata</taxon>
        <taxon>Pelagiaria</taxon>
        <taxon>Scombriformes</taxon>
        <taxon>Scombridae</taxon>
        <taxon>Scomber</taxon>
    </lineage>
</organism>
<accession>A0AAV1PIR7</accession>
<reference evidence="2 3" key="1">
    <citation type="submission" date="2024-01" db="EMBL/GenBank/DDBJ databases">
        <authorList>
            <person name="Alioto T."/>
            <person name="Alioto T."/>
            <person name="Gomez Garrido J."/>
        </authorList>
    </citation>
    <scope>NUCLEOTIDE SEQUENCE [LARGE SCALE GENOMIC DNA]</scope>
</reference>
<evidence type="ECO:0000313" key="2">
    <source>
        <dbReference type="EMBL" id="CAK6971283.1"/>
    </source>
</evidence>
<protein>
    <submittedName>
        <fullName evidence="2">Uncharacterized protein</fullName>
    </submittedName>
</protein>
<dbReference type="Proteomes" id="UP001314229">
    <property type="component" value="Unassembled WGS sequence"/>
</dbReference>
<keyword evidence="3" id="KW-1185">Reference proteome</keyword>
<gene>
    <name evidence="2" type="ORF">FSCOSCO3_A003979</name>
</gene>
<dbReference type="AlphaFoldDB" id="A0AAV1PIR7"/>
<evidence type="ECO:0000313" key="3">
    <source>
        <dbReference type="Proteomes" id="UP001314229"/>
    </source>
</evidence>
<name>A0AAV1PIR7_SCOSC</name>
<feature type="region of interest" description="Disordered" evidence="1">
    <location>
        <begin position="17"/>
        <end position="37"/>
    </location>
</feature>
<dbReference type="EMBL" id="CAWUFR010000174">
    <property type="protein sequence ID" value="CAK6971283.1"/>
    <property type="molecule type" value="Genomic_DNA"/>
</dbReference>
<evidence type="ECO:0000256" key="1">
    <source>
        <dbReference type="SAM" id="MobiDB-lite"/>
    </source>
</evidence>
<sequence>MPPPPVVCPGCQAHAQHARPHAGAQAGRKRQSSWKTPVWSEPTRCSCQAEQLWPASASASLPFTSRHTADLRGKDATIRGPLVHPGRAGGQTPCDEEWEFCGCYSRKS</sequence>
<comment type="caution">
    <text evidence="2">The sequence shown here is derived from an EMBL/GenBank/DDBJ whole genome shotgun (WGS) entry which is preliminary data.</text>
</comment>
<proteinExistence type="predicted"/>